<evidence type="ECO:0008006" key="3">
    <source>
        <dbReference type="Google" id="ProtNLM"/>
    </source>
</evidence>
<dbReference type="PANTHER" id="PTHR37953:SF1">
    <property type="entry name" value="UPF0127 PROTEIN MJ1496"/>
    <property type="match status" value="1"/>
</dbReference>
<protein>
    <recommendedName>
        <fullName evidence="3">DUF192 domain-containing protein</fullName>
    </recommendedName>
</protein>
<accession>A0A1G2TXC6</accession>
<gene>
    <name evidence="1" type="ORF">A3A90_00220</name>
</gene>
<dbReference type="AlphaFoldDB" id="A0A1G2TXC6"/>
<proteinExistence type="predicted"/>
<organism evidence="1 2">
    <name type="scientific">Candidatus Zambryskibacteria bacterium RIFCSPLOWO2_01_FULL_35_19</name>
    <dbReference type="NCBI Taxonomy" id="1802757"/>
    <lineage>
        <taxon>Bacteria</taxon>
        <taxon>Candidatus Zambryskiibacteriota</taxon>
    </lineage>
</organism>
<dbReference type="EMBL" id="MHWA01000018">
    <property type="protein sequence ID" value="OHB01260.1"/>
    <property type="molecule type" value="Genomic_DNA"/>
</dbReference>
<reference evidence="1 2" key="1">
    <citation type="journal article" date="2016" name="Nat. Commun.">
        <title>Thousands of microbial genomes shed light on interconnected biogeochemical processes in an aquifer system.</title>
        <authorList>
            <person name="Anantharaman K."/>
            <person name="Brown C.T."/>
            <person name="Hug L.A."/>
            <person name="Sharon I."/>
            <person name="Castelle C.J."/>
            <person name="Probst A.J."/>
            <person name="Thomas B.C."/>
            <person name="Singh A."/>
            <person name="Wilkins M.J."/>
            <person name="Karaoz U."/>
            <person name="Brodie E.L."/>
            <person name="Williams K.H."/>
            <person name="Hubbard S.S."/>
            <person name="Banfield J.F."/>
        </authorList>
    </citation>
    <scope>NUCLEOTIDE SEQUENCE [LARGE SCALE GENOMIC DNA]</scope>
</reference>
<dbReference type="Gene3D" id="2.60.120.1140">
    <property type="entry name" value="Protein of unknown function DUF192"/>
    <property type="match status" value="1"/>
</dbReference>
<dbReference type="InterPro" id="IPR003795">
    <property type="entry name" value="DUF192"/>
</dbReference>
<evidence type="ECO:0000313" key="2">
    <source>
        <dbReference type="Proteomes" id="UP000178404"/>
    </source>
</evidence>
<comment type="caution">
    <text evidence="1">The sequence shown here is derived from an EMBL/GenBank/DDBJ whole genome shotgun (WGS) entry which is preliminary data.</text>
</comment>
<dbReference type="Pfam" id="PF02643">
    <property type="entry name" value="DUF192"/>
    <property type="match status" value="1"/>
</dbReference>
<dbReference type="Proteomes" id="UP000178404">
    <property type="component" value="Unassembled WGS sequence"/>
</dbReference>
<sequence length="154" mass="18046">MKWIWIILIMAGMFGFGYLFENKETKIADMQNLAGTYKIRGVPIDIEIADTDKERIKGLSGRKNLEENEGLLFVFDTEGYHGIWMKDMNFNIDIAWLDKNKKIIHIEKNVSPKTYPKVFYAFEEEKPILSLYVLETKSDFFEKANIKVGDLFEF</sequence>
<dbReference type="PANTHER" id="PTHR37953">
    <property type="entry name" value="UPF0127 PROTEIN MJ1496"/>
    <property type="match status" value="1"/>
</dbReference>
<name>A0A1G2TXC6_9BACT</name>
<evidence type="ECO:0000313" key="1">
    <source>
        <dbReference type="EMBL" id="OHB01260.1"/>
    </source>
</evidence>
<dbReference type="InterPro" id="IPR038695">
    <property type="entry name" value="Saro_0823-like_sf"/>
</dbReference>